<evidence type="ECO:0000259" key="4">
    <source>
        <dbReference type="PROSITE" id="PS50222"/>
    </source>
</evidence>
<reference evidence="5" key="1">
    <citation type="submission" date="2018-11" db="EMBL/GenBank/DDBJ databases">
        <authorList>
            <person name="Alioto T."/>
            <person name="Alioto T."/>
        </authorList>
    </citation>
    <scope>NUCLEOTIDE SEQUENCE</scope>
</reference>
<dbReference type="FunFam" id="1.10.238.10:FF:000034">
    <property type="entry name" value="Calmodulin"/>
    <property type="match status" value="1"/>
</dbReference>
<protein>
    <recommendedName>
        <fullName evidence="4">EF-hand domain-containing protein</fullName>
    </recommendedName>
</protein>
<accession>A0A8B6HLZ7</accession>
<dbReference type="InterPro" id="IPR050145">
    <property type="entry name" value="Centrin_CML-like"/>
</dbReference>
<dbReference type="PROSITE" id="PS00018">
    <property type="entry name" value="EF_HAND_1"/>
    <property type="match status" value="1"/>
</dbReference>
<dbReference type="PANTHER" id="PTHR23050">
    <property type="entry name" value="CALCIUM BINDING PROTEIN"/>
    <property type="match status" value="1"/>
</dbReference>
<dbReference type="SMART" id="SM00054">
    <property type="entry name" value="EFh"/>
    <property type="match status" value="2"/>
</dbReference>
<gene>
    <name evidence="5" type="ORF">MGAL_10B083721</name>
</gene>
<dbReference type="Gene3D" id="1.10.238.10">
    <property type="entry name" value="EF-hand"/>
    <property type="match status" value="1"/>
</dbReference>
<dbReference type="GO" id="GO:0005509">
    <property type="term" value="F:calcium ion binding"/>
    <property type="evidence" value="ECO:0007669"/>
    <property type="project" value="InterPro"/>
</dbReference>
<evidence type="ECO:0000256" key="2">
    <source>
        <dbReference type="ARBA" id="ARBA00022737"/>
    </source>
</evidence>
<feature type="domain" description="EF-hand" evidence="4">
    <location>
        <begin position="18"/>
        <end position="39"/>
    </location>
</feature>
<evidence type="ECO:0000313" key="5">
    <source>
        <dbReference type="EMBL" id="VDI81708.1"/>
    </source>
</evidence>
<comment type="caution">
    <text evidence="5">The sequence shown here is derived from an EMBL/GenBank/DDBJ whole genome shotgun (WGS) entry which is preliminary data.</text>
</comment>
<evidence type="ECO:0000256" key="3">
    <source>
        <dbReference type="ARBA" id="ARBA00022837"/>
    </source>
</evidence>
<keyword evidence="1" id="KW-0479">Metal-binding</keyword>
<keyword evidence="6" id="KW-1185">Reference proteome</keyword>
<proteinExistence type="predicted"/>
<evidence type="ECO:0000313" key="6">
    <source>
        <dbReference type="Proteomes" id="UP000596742"/>
    </source>
</evidence>
<dbReference type="OrthoDB" id="26525at2759"/>
<evidence type="ECO:0000256" key="1">
    <source>
        <dbReference type="ARBA" id="ARBA00022723"/>
    </source>
</evidence>
<organism evidence="5 6">
    <name type="scientific">Mytilus galloprovincialis</name>
    <name type="common">Mediterranean mussel</name>
    <dbReference type="NCBI Taxonomy" id="29158"/>
    <lineage>
        <taxon>Eukaryota</taxon>
        <taxon>Metazoa</taxon>
        <taxon>Spiralia</taxon>
        <taxon>Lophotrochozoa</taxon>
        <taxon>Mollusca</taxon>
        <taxon>Bivalvia</taxon>
        <taxon>Autobranchia</taxon>
        <taxon>Pteriomorphia</taxon>
        <taxon>Mytilida</taxon>
        <taxon>Mytiloidea</taxon>
        <taxon>Mytilidae</taxon>
        <taxon>Mytilinae</taxon>
        <taxon>Mytilus</taxon>
    </lineage>
</organism>
<keyword evidence="3" id="KW-0106">Calcium</keyword>
<dbReference type="InterPro" id="IPR018247">
    <property type="entry name" value="EF_Hand_1_Ca_BS"/>
</dbReference>
<dbReference type="Proteomes" id="UP000596742">
    <property type="component" value="Unassembled WGS sequence"/>
</dbReference>
<keyword evidence="2" id="KW-0677">Repeat</keyword>
<dbReference type="InterPro" id="IPR011992">
    <property type="entry name" value="EF-hand-dom_pair"/>
</dbReference>
<dbReference type="CDD" id="cd00051">
    <property type="entry name" value="EFh"/>
    <property type="match status" value="1"/>
</dbReference>
<dbReference type="InterPro" id="IPR002048">
    <property type="entry name" value="EF_hand_dom"/>
</dbReference>
<dbReference type="EMBL" id="UYJE01010287">
    <property type="protein sequence ID" value="VDI81708.1"/>
    <property type="molecule type" value="Genomic_DNA"/>
</dbReference>
<dbReference type="AlphaFoldDB" id="A0A8B6HLZ7"/>
<sequence>MSLTMKIFFERPLNFFIKNGDGVITARELRMVMSNLGEKMTDDEISAMIHEADNNGDGVIDYEEFSKVMMAQ</sequence>
<feature type="domain" description="EF-hand" evidence="4">
    <location>
        <begin position="40"/>
        <end position="72"/>
    </location>
</feature>
<dbReference type="SUPFAM" id="SSF47473">
    <property type="entry name" value="EF-hand"/>
    <property type="match status" value="1"/>
</dbReference>
<dbReference type="Pfam" id="PF13499">
    <property type="entry name" value="EF-hand_7"/>
    <property type="match status" value="1"/>
</dbReference>
<dbReference type="PROSITE" id="PS50222">
    <property type="entry name" value="EF_HAND_2"/>
    <property type="match status" value="2"/>
</dbReference>
<name>A0A8B6HLZ7_MYTGA</name>